<dbReference type="EMBL" id="JADJEV010000002">
    <property type="protein sequence ID" value="MBK6972431.1"/>
    <property type="molecule type" value="Genomic_DNA"/>
</dbReference>
<organism evidence="1 2">
    <name type="scientific">Candidatus Methylophosphatis roskildensis</name>
    <dbReference type="NCBI Taxonomy" id="2899263"/>
    <lineage>
        <taxon>Bacteria</taxon>
        <taxon>Pseudomonadati</taxon>
        <taxon>Pseudomonadota</taxon>
        <taxon>Betaproteobacteria</taxon>
        <taxon>Nitrosomonadales</taxon>
        <taxon>Sterolibacteriaceae</taxon>
        <taxon>Candidatus Methylophosphatis</taxon>
    </lineage>
</organism>
<accession>A0A9D7HQI5</accession>
<gene>
    <name evidence="1" type="ORF">IPH26_05545</name>
</gene>
<protein>
    <submittedName>
        <fullName evidence="1">Uncharacterized protein</fullName>
    </submittedName>
</protein>
<sequence>MYDESEDDRPCDSLDIERRSLSVATQLARAALAGDLKQSQLRERMRRVLGQAWPWIGPLIRQIRLDYGESIGAAQHDELVRSILGFAPLRSAF</sequence>
<dbReference type="AlphaFoldDB" id="A0A9D7HQI5"/>
<name>A0A9D7HQI5_9PROT</name>
<comment type="caution">
    <text evidence="1">The sequence shown here is derived from an EMBL/GenBank/DDBJ whole genome shotgun (WGS) entry which is preliminary data.</text>
</comment>
<evidence type="ECO:0000313" key="2">
    <source>
        <dbReference type="Proteomes" id="UP000807785"/>
    </source>
</evidence>
<proteinExistence type="predicted"/>
<reference evidence="2" key="1">
    <citation type="journal article" date="2021" name="Nat. Commun.">
        <title>Connecting structure to function with the recovery of over 1000 high-quality metagenome-assembled genomes from activated sludge using long-read sequencing.</title>
        <authorList>
            <person name="Singleton C.M."/>
            <person name="Petriglieri F."/>
            <person name="Kristensen J.M."/>
            <person name="Kirkegaard R.H."/>
            <person name="Michaelsen T.Y."/>
            <person name="Andersen M.H."/>
            <person name="Kondrotaite Z."/>
            <person name="Karst S.M."/>
            <person name="Dueholm M.S."/>
            <person name="Nielsen P.H."/>
            <person name="Albertsen M."/>
        </authorList>
    </citation>
    <scope>NUCLEOTIDE SEQUENCE [LARGE SCALE GENOMIC DNA]</scope>
</reference>
<evidence type="ECO:0000313" key="1">
    <source>
        <dbReference type="EMBL" id="MBK6972431.1"/>
    </source>
</evidence>
<dbReference type="Proteomes" id="UP000807785">
    <property type="component" value="Unassembled WGS sequence"/>
</dbReference>